<feature type="signal peptide" evidence="1">
    <location>
        <begin position="1"/>
        <end position="35"/>
    </location>
</feature>
<dbReference type="Gene3D" id="2.160.20.10">
    <property type="entry name" value="Single-stranded right-handed beta-helix, Pectin lyase-like"/>
    <property type="match status" value="1"/>
</dbReference>
<sequence>MNAARIRLVFLRPARRAPRVLVAAVAATLSTSALANTYTVSTTADSGTGSLRQAILDANAQQSTGGTQCAGHTITFAIPGSGPHTIRPLSPLPKINIPIAFEGYSQPGSSENTAMTGSNAVIAIELDGSLAGPTDAFVVGAGIPGSGLCSGNTSTFRGLVINRFAGAAISMGEETCPVGQACLSGGVLIQGNYIGTDVTGTQALGNGVALARPALVFGTSSRVNIVGDQIVANGGPMDPRPQSRNVIAGNGADAIRIFSTSADPNTGLSQGHVVRNNYIGLDATGAAALPNAGRGVTVDANSSNVQIVDNLISANTGDGVAVLDSPFPGTSLVGNGIGIGIAGQPFGNGGHGVLVANLATGVTVGARFLYAPTAAAIANNAGAGVFVDGFAIVDAGNLSSAHNGGLALDLAPAGVNTNDDGDPDTGPNELLNRPTIIAAAPDVGSTTGHIDGLLEAVPNSTYEIRFFLDDTCDAGGSGGGQTPMPTTFVNVTTDALGHGSFVKITPFLPAGRYITAVARGFSTTAPVPALITSEFSNCRLIGDDLIFANGFD</sequence>
<reference evidence="2 3" key="1">
    <citation type="submission" date="2020-07" db="EMBL/GenBank/DDBJ databases">
        <title>Genomic Encyclopedia of Type Strains, Phase IV (KMG-V): Genome sequencing to study the core and pangenomes of soil and plant-associated prokaryotes.</title>
        <authorList>
            <person name="Whitman W."/>
        </authorList>
    </citation>
    <scope>NUCLEOTIDE SEQUENCE [LARGE SCALE GENOMIC DNA]</scope>
    <source>
        <strain evidence="2 3">RH2WT43</strain>
    </source>
</reference>
<gene>
    <name evidence="2" type="ORF">FHW12_000592</name>
</gene>
<evidence type="ECO:0000313" key="2">
    <source>
        <dbReference type="EMBL" id="MBA8886401.1"/>
    </source>
</evidence>
<organism evidence="2 3">
    <name type="scientific">Dokdonella fugitiva</name>
    <dbReference type="NCBI Taxonomy" id="328517"/>
    <lineage>
        <taxon>Bacteria</taxon>
        <taxon>Pseudomonadati</taxon>
        <taxon>Pseudomonadota</taxon>
        <taxon>Gammaproteobacteria</taxon>
        <taxon>Lysobacterales</taxon>
        <taxon>Rhodanobacteraceae</taxon>
        <taxon>Dokdonella</taxon>
    </lineage>
</organism>
<evidence type="ECO:0000256" key="1">
    <source>
        <dbReference type="SAM" id="SignalP"/>
    </source>
</evidence>
<proteinExistence type="predicted"/>
<dbReference type="InterPro" id="IPR012334">
    <property type="entry name" value="Pectin_lyas_fold"/>
</dbReference>
<dbReference type="Proteomes" id="UP000550401">
    <property type="component" value="Unassembled WGS sequence"/>
</dbReference>
<name>A0A839F2F8_9GAMM</name>
<dbReference type="EMBL" id="JACGXL010000001">
    <property type="protein sequence ID" value="MBA8886401.1"/>
    <property type="molecule type" value="Genomic_DNA"/>
</dbReference>
<protein>
    <recommendedName>
        <fullName evidence="4">Parallel beta helix pectate lyase-like protein</fullName>
    </recommendedName>
</protein>
<dbReference type="InterPro" id="IPR011050">
    <property type="entry name" value="Pectin_lyase_fold/virulence"/>
</dbReference>
<comment type="caution">
    <text evidence="2">The sequence shown here is derived from an EMBL/GenBank/DDBJ whole genome shotgun (WGS) entry which is preliminary data.</text>
</comment>
<accession>A0A839F2F8</accession>
<keyword evidence="1" id="KW-0732">Signal</keyword>
<dbReference type="RefSeq" id="WP_182529486.1">
    <property type="nucleotide sequence ID" value="NZ_JACGXL010000001.1"/>
</dbReference>
<feature type="chain" id="PRO_5032345773" description="Parallel beta helix pectate lyase-like protein" evidence="1">
    <location>
        <begin position="36"/>
        <end position="552"/>
    </location>
</feature>
<dbReference type="AlphaFoldDB" id="A0A839F2F8"/>
<evidence type="ECO:0000313" key="3">
    <source>
        <dbReference type="Proteomes" id="UP000550401"/>
    </source>
</evidence>
<keyword evidence="3" id="KW-1185">Reference proteome</keyword>
<dbReference type="SUPFAM" id="SSF51126">
    <property type="entry name" value="Pectin lyase-like"/>
    <property type="match status" value="1"/>
</dbReference>
<evidence type="ECO:0008006" key="4">
    <source>
        <dbReference type="Google" id="ProtNLM"/>
    </source>
</evidence>